<protein>
    <recommendedName>
        <fullName evidence="3">YgiT-type zinc finger protein</fullName>
    </recommendedName>
</protein>
<dbReference type="AlphaFoldDB" id="A0A9D1L355"/>
<gene>
    <name evidence="1" type="ORF">IAD51_04955</name>
</gene>
<evidence type="ECO:0000313" key="2">
    <source>
        <dbReference type="Proteomes" id="UP000824088"/>
    </source>
</evidence>
<name>A0A9D1L355_9FIRM</name>
<dbReference type="NCBIfam" id="TIGR03830">
    <property type="entry name" value="CxxCG_CxxCG_HTH"/>
    <property type="match status" value="1"/>
</dbReference>
<sequence>MKAYCYMCGKDVDVVPTERECTTEFKHEQVYYVEQVCLCPHCGEELYVGELHDRNLNALYDAYRERKGLISYAAVKELARKYKISRQNMSLLLGWGEHTFEKFCEGYIPTRMYSDEMMRLFVEEYFEKILEQNKEAIPLSAYKVAKQGLRIQRIEYFAPSADRVEVKFNQPVAYEFSNVALAA</sequence>
<proteinExistence type="predicted"/>
<reference evidence="1" key="2">
    <citation type="journal article" date="2021" name="PeerJ">
        <title>Extensive microbial diversity within the chicken gut microbiome revealed by metagenomics and culture.</title>
        <authorList>
            <person name="Gilroy R."/>
            <person name="Ravi A."/>
            <person name="Getino M."/>
            <person name="Pursley I."/>
            <person name="Horton D.L."/>
            <person name="Alikhan N.F."/>
            <person name="Baker D."/>
            <person name="Gharbi K."/>
            <person name="Hall N."/>
            <person name="Watson M."/>
            <person name="Adriaenssens E.M."/>
            <person name="Foster-Nyarko E."/>
            <person name="Jarju S."/>
            <person name="Secka A."/>
            <person name="Antonio M."/>
            <person name="Oren A."/>
            <person name="Chaudhuri R.R."/>
            <person name="La Ragione R."/>
            <person name="Hildebrand F."/>
            <person name="Pallen M.J."/>
        </authorList>
    </citation>
    <scope>NUCLEOTIDE SEQUENCE</scope>
    <source>
        <strain evidence="1">1063</strain>
    </source>
</reference>
<accession>A0A9D1L355</accession>
<evidence type="ECO:0008006" key="3">
    <source>
        <dbReference type="Google" id="ProtNLM"/>
    </source>
</evidence>
<evidence type="ECO:0000313" key="1">
    <source>
        <dbReference type="EMBL" id="HIU21563.1"/>
    </source>
</evidence>
<organism evidence="1 2">
    <name type="scientific">Candidatus Limadaptatus stercorigallinarum</name>
    <dbReference type="NCBI Taxonomy" id="2840845"/>
    <lineage>
        <taxon>Bacteria</taxon>
        <taxon>Bacillati</taxon>
        <taxon>Bacillota</taxon>
        <taxon>Clostridia</taxon>
        <taxon>Eubacteriales</taxon>
        <taxon>Candidatus Limadaptatus</taxon>
    </lineage>
</organism>
<dbReference type="EMBL" id="DVMN01000089">
    <property type="protein sequence ID" value="HIU21563.1"/>
    <property type="molecule type" value="Genomic_DNA"/>
</dbReference>
<comment type="caution">
    <text evidence="1">The sequence shown here is derived from an EMBL/GenBank/DDBJ whole genome shotgun (WGS) entry which is preliminary data.</text>
</comment>
<dbReference type="Proteomes" id="UP000824088">
    <property type="component" value="Unassembled WGS sequence"/>
</dbReference>
<dbReference type="InterPro" id="IPR022452">
    <property type="entry name" value="MqsA"/>
</dbReference>
<reference evidence="1" key="1">
    <citation type="submission" date="2020-10" db="EMBL/GenBank/DDBJ databases">
        <authorList>
            <person name="Gilroy R."/>
        </authorList>
    </citation>
    <scope>NUCLEOTIDE SEQUENCE</scope>
    <source>
        <strain evidence="1">1063</strain>
    </source>
</reference>